<gene>
    <name evidence="1" type="ORF">OWV82_011937</name>
</gene>
<comment type="caution">
    <text evidence="1">The sequence shown here is derived from an EMBL/GenBank/DDBJ whole genome shotgun (WGS) entry which is preliminary data.</text>
</comment>
<evidence type="ECO:0000313" key="2">
    <source>
        <dbReference type="Proteomes" id="UP001164539"/>
    </source>
</evidence>
<organism evidence="1 2">
    <name type="scientific">Melia azedarach</name>
    <name type="common">Chinaberry tree</name>
    <dbReference type="NCBI Taxonomy" id="155640"/>
    <lineage>
        <taxon>Eukaryota</taxon>
        <taxon>Viridiplantae</taxon>
        <taxon>Streptophyta</taxon>
        <taxon>Embryophyta</taxon>
        <taxon>Tracheophyta</taxon>
        <taxon>Spermatophyta</taxon>
        <taxon>Magnoliopsida</taxon>
        <taxon>eudicotyledons</taxon>
        <taxon>Gunneridae</taxon>
        <taxon>Pentapetalae</taxon>
        <taxon>rosids</taxon>
        <taxon>malvids</taxon>
        <taxon>Sapindales</taxon>
        <taxon>Meliaceae</taxon>
        <taxon>Melia</taxon>
    </lineage>
</organism>
<keyword evidence="2" id="KW-1185">Reference proteome</keyword>
<sequence length="2194" mass="246002">MASSDESSLLTKLESSNSSPIYSLFSDYLRPFTDLKTRNQNQTQIRALAKKFLSFLNKSLSILQKRLSSGSHAQDPSLTTQLFDTYELCLNCLDSISSQLSCKPYMIQSQRLRLVSCLEASGKHEEAESQGFRVLEKLRGMDFEGKSSDSEFARVFVEIVAVMVKCAATRERKDGELYRRVLGLVEEASHWFRVLDANAYEKLHRVLVCYLGKCTQYLVGELMCFNGDLVHKFCVATLTEYTKSSMKDQFCKFSRRLCSSLFLLQENNPSLVIGIVLCVLDSVACQCKVGSDNSGIELIELVSYCANKCRAAGTIFCSTVAGHLNHIAGDFPQVMSAVDLMLRLYAAGLCLTNYAVKFRGGDLTSSKGAKDEFAIRILLHDGEQLHNLTSLLGASRSYFSVCCKENFASSASQICLQSDSSHEASITSMEKNKEAYMLPYLNALKFLCQPLAELVNLEKKELVAEIESASVHPHLCIIQDAFEHFSDVFIFFQSCASERVGGGFDDSKTILCVAVAAFILSITTNHSLKKTVNLMKHIIASEWIQPQGLKYLFASLYNIGVLLYRNNQVKEASKALKLCCRASWACVVLLCKMFECKSDGSHGELSEGAIVDFVNEACTRSAFLLDVLHHSGSQKMEKVILESLENWAIAANLFSMLPGLKPLVKQWVKIECRLRKNSDVEDDPPTLYYLLSASEKVSEKTIGIILEEELHAYEELNALGPELCQRMQMKIISILQKSVYSTRDNCLQRSRILLREGRVLRAKGAEGLKACIQCLSEAISIMNGMYDGTSRHATLPHHQLAVTYCLRALCTQEAEPNSKVLMQKQVIEDIGAALNLWLSMSTCSANDECNMLSENTMLLLYNVVDLLSIKGCIEFHQDIYKLMIRLFKWKNVPLEKCLFILWESRRLSHALCVSPVNDAFLINLAEQCGEPSKSVDFWISCLKESQPLLIGFQQSFLFLFANSSHGCYNRTSSVQSGITINDVKEAASELISSVPLPLRSVFLVGYLYYDLCERLIANGRLFEALSYAKEAHRLRTQLFQEKFSYSVEEQVEIYDEAGDNSQKPTYGPKKFKIARSVASEVWSFDASSWNVDDCYLSPWNVLQCYLESTLQVGIIHELVGNGVEAETFLVWGKSISCSQSLPQFIVAFSSVLGKLYRKKQLWDLAEKELKSSKQILISSNLSCLKCKLILDVTVDQQLGDLSRNCSDSAMGSTSIERLSHAEEIYRSALDKLNISEWKNSISLPERASSESTLLKKASVENVEKVVDSTLPQLETMELTSGNRLNEKVDGKKCRKTKNAPKSLLKDLYLVPEPSYRITRSKYRSSQNKCLNGSIEVPRGSSKQTKGNNVSNLSDTPSQEESVSETKSCIVDAGTCICNKMKCWQCLPGEVIESRLLVNFVNIKWEFVRRRLSLRVLTGIGKCFENRNQIHEAHKIILQSVSILLSRDSFCHTYSSFPPMFLLDLIGKEFSGDVFAVERATVLYNICWFSLKGYGPKKIRKSCCELSNIQLQQLVSWLMLAFVLCCEVPILFQKVSRLLAVMYILSSTSKHFSLSSSSKELSESHWASFFHQASLGTHLSYQFLSNMSRRCKAQDLLYPEGLHVPGSSYTRTEMCNSLRVSPESIKDLEQFVKDFFVGLPCTTIICVTLLGGAYANLLQELLPFPSCVHAWMLFSRLNSKIQPIVVLLPVNKILEAEPAENEDDANIDFGELYWKKTCGRHWHCPWGSTIVDEVAPGFKLILEDSYLSSSAFPSEDNQRTRSLWWMYRKKLDHCLGELLRKLEDSWLGSWKYMLLGEWSNFKTIDAVHKRLAHDLKSKCKIDVNESLLRVVLGALKDGFKEEECIAQLCSKKGCYIGAVGYYDNDSCSTSSGASNGVEKLSELALQLIHEAVTELEEESVNREPTILVLDCEVQMLPWENIPILRKQEVYRMPSVGSISATLERIHHHQEHVKGLVATFPLIDPLDAFYLLNPSGDLSRTQFEFEDWCKDQNLEGKAGSAPSAEELVAALKSHDLFLYFGHGSGAQYISRHDLLKLEKCAATFLMGCSSGSLSLNGCYIPQGTPLYYLLAGSPVIVANLWDVTDKDIDRFGKAMLDAWLGERSTVSADCNQCTSLVEENEAKNGRGKGNKKKISRKKLPETNDCDIGLNKNGCDHRPKLGSFMPQAREACKLPFLIGASPVCYGVPTGIRRKLSL</sequence>
<name>A0ACC1Y0T6_MELAZ</name>
<dbReference type="Proteomes" id="UP001164539">
    <property type="component" value="Chromosome 6"/>
</dbReference>
<protein>
    <submittedName>
        <fullName evidence="1">Separase</fullName>
    </submittedName>
</protein>
<evidence type="ECO:0000313" key="1">
    <source>
        <dbReference type="EMBL" id="KAJ4717001.1"/>
    </source>
</evidence>
<proteinExistence type="predicted"/>
<dbReference type="EMBL" id="CM051399">
    <property type="protein sequence ID" value="KAJ4717001.1"/>
    <property type="molecule type" value="Genomic_DNA"/>
</dbReference>
<accession>A0ACC1Y0T6</accession>
<reference evidence="1 2" key="1">
    <citation type="journal article" date="2023" name="Science">
        <title>Complex scaffold remodeling in plant triterpene biosynthesis.</title>
        <authorList>
            <person name="De La Pena R."/>
            <person name="Hodgson H."/>
            <person name="Liu J.C."/>
            <person name="Stephenson M.J."/>
            <person name="Martin A.C."/>
            <person name="Owen C."/>
            <person name="Harkess A."/>
            <person name="Leebens-Mack J."/>
            <person name="Jimenez L.E."/>
            <person name="Osbourn A."/>
            <person name="Sattely E.S."/>
        </authorList>
    </citation>
    <scope>NUCLEOTIDE SEQUENCE [LARGE SCALE GENOMIC DNA]</scope>
    <source>
        <strain evidence="2">cv. JPN11</strain>
        <tissue evidence="1">Leaf</tissue>
    </source>
</reference>